<dbReference type="GO" id="GO:0005829">
    <property type="term" value="C:cytosol"/>
    <property type="evidence" value="ECO:0007669"/>
    <property type="project" value="TreeGrafter"/>
</dbReference>
<accession>A0A7D5W6Y3</accession>
<feature type="domain" description="4'-phosphopantetheinyl transferase N-terminal" evidence="4">
    <location>
        <begin position="23"/>
        <end position="112"/>
    </location>
</feature>
<dbReference type="SUPFAM" id="SSF56214">
    <property type="entry name" value="4'-phosphopantetheinyl transferase"/>
    <property type="match status" value="2"/>
</dbReference>
<name>A0A7D5W6Y3_PROMI</name>
<dbReference type="InterPro" id="IPR008278">
    <property type="entry name" value="4-PPantetheinyl_Trfase_dom"/>
</dbReference>
<sequence>MSNSNLFIDNEVHIWIGNLQTIPCLSKAKSRMHILNNDEISSLFDYPFIKQRNIFLLSRVMLRDILSFYLKISPENVRFSKNEYGKPFILNESKESIYFNLSHSNNCVALAISNTSSVGIDIEYFNRDIEINSIIDYYFSKKEKKYLSYFDETQKKHNFYKMWTLKEAYIKSRGIGLSEEIIKNLDFYIKRDQFDKLYFIEQHYSAHLSYITKSILDSYKISIITYHHPFNYKFLTWGDIKSNLPHHLL</sequence>
<dbReference type="Gene3D" id="3.90.470.20">
    <property type="entry name" value="4'-phosphopantetheinyl transferase domain"/>
    <property type="match status" value="2"/>
</dbReference>
<dbReference type="PANTHER" id="PTHR12215:SF10">
    <property type="entry name" value="L-AMINOADIPATE-SEMIALDEHYDE DEHYDROGENASE-PHOSPHOPANTETHEINYL TRANSFERASE"/>
    <property type="match status" value="1"/>
</dbReference>
<evidence type="ECO:0000313" key="5">
    <source>
        <dbReference type="EMBL" id="QLJ18714.1"/>
    </source>
</evidence>
<reference evidence="5" key="1">
    <citation type="submission" date="2020-07" db="EMBL/GenBank/DDBJ databases">
        <title>Hypervirulent multi-drug resistant Proteus mirabilis strain with mosaic plasmid.</title>
        <authorList>
            <person name="Shelenkov A."/>
            <person name="Mikhaylova Y.V."/>
            <person name="Yanushevich Y.G."/>
            <person name="Petrova L."/>
            <person name="Fomina V."/>
            <person name="Zamyatin M."/>
            <person name="Shagin D."/>
        </authorList>
    </citation>
    <scope>NUCLEOTIDE SEQUENCE</scope>
    <source>
        <strain evidence="5">CriePir89</strain>
    </source>
</reference>
<dbReference type="Pfam" id="PF01648">
    <property type="entry name" value="ACPS"/>
    <property type="match status" value="1"/>
</dbReference>
<dbReference type="GO" id="GO:0000287">
    <property type="term" value="F:magnesium ion binding"/>
    <property type="evidence" value="ECO:0007669"/>
    <property type="project" value="InterPro"/>
</dbReference>
<evidence type="ECO:0000256" key="1">
    <source>
        <dbReference type="ARBA" id="ARBA00010990"/>
    </source>
</evidence>
<proteinExistence type="inferred from homology"/>
<gene>
    <name evidence="5" type="ORF">HZ283_17045</name>
</gene>
<dbReference type="InterPro" id="IPR055066">
    <property type="entry name" value="AASDHPPT_N"/>
</dbReference>
<organism evidence="5">
    <name type="scientific">Proteus mirabilis</name>
    <dbReference type="NCBI Taxonomy" id="584"/>
    <lineage>
        <taxon>Bacteria</taxon>
        <taxon>Pseudomonadati</taxon>
        <taxon>Pseudomonadota</taxon>
        <taxon>Gammaproteobacteria</taxon>
        <taxon>Enterobacterales</taxon>
        <taxon>Morganellaceae</taxon>
        <taxon>Proteus</taxon>
    </lineage>
</organism>
<dbReference type="InterPro" id="IPR050559">
    <property type="entry name" value="P-Pant_transferase_sf"/>
</dbReference>
<dbReference type="PANTHER" id="PTHR12215">
    <property type="entry name" value="PHOSPHOPANTETHEINE TRANSFERASE"/>
    <property type="match status" value="1"/>
</dbReference>
<comment type="similarity">
    <text evidence="1">Belongs to the P-Pant transferase superfamily. Gsp/Sfp/HetI/AcpT family.</text>
</comment>
<dbReference type="InterPro" id="IPR037143">
    <property type="entry name" value="4-PPantetheinyl_Trfase_dom_sf"/>
</dbReference>
<feature type="domain" description="4'-phosphopantetheinyl transferase" evidence="3">
    <location>
        <begin position="117"/>
        <end position="223"/>
    </location>
</feature>
<keyword evidence="2 5" id="KW-0808">Transferase</keyword>
<evidence type="ECO:0000259" key="4">
    <source>
        <dbReference type="Pfam" id="PF22624"/>
    </source>
</evidence>
<protein>
    <submittedName>
        <fullName evidence="5">4'-phosphopantetheinyl transferase superfamily protein</fullName>
    </submittedName>
</protein>
<dbReference type="EMBL" id="CP059056">
    <property type="protein sequence ID" value="QLJ18714.1"/>
    <property type="molecule type" value="Genomic_DNA"/>
</dbReference>
<evidence type="ECO:0000259" key="3">
    <source>
        <dbReference type="Pfam" id="PF01648"/>
    </source>
</evidence>
<dbReference type="Pfam" id="PF22624">
    <property type="entry name" value="AASDHPPT_N"/>
    <property type="match status" value="1"/>
</dbReference>
<dbReference type="GO" id="GO:0008897">
    <property type="term" value="F:holo-[acyl-carrier-protein] synthase activity"/>
    <property type="evidence" value="ECO:0007669"/>
    <property type="project" value="InterPro"/>
</dbReference>
<dbReference type="AlphaFoldDB" id="A0A7D5W6Y3"/>
<evidence type="ECO:0000256" key="2">
    <source>
        <dbReference type="ARBA" id="ARBA00022679"/>
    </source>
</evidence>
<dbReference type="GO" id="GO:0019878">
    <property type="term" value="P:lysine biosynthetic process via aminoadipic acid"/>
    <property type="evidence" value="ECO:0007669"/>
    <property type="project" value="TreeGrafter"/>
</dbReference>